<feature type="transmembrane region" description="Helical" evidence="6">
    <location>
        <begin position="630"/>
        <end position="652"/>
    </location>
</feature>
<comment type="subcellular location">
    <subcellularLocation>
        <location evidence="1">Membrane</location>
        <topology evidence="1">Multi-pass membrane protein</topology>
    </subcellularLocation>
</comment>
<dbReference type="InterPro" id="IPR000109">
    <property type="entry name" value="POT_fam"/>
</dbReference>
<evidence type="ECO:0000256" key="3">
    <source>
        <dbReference type="ARBA" id="ARBA00022692"/>
    </source>
</evidence>
<evidence type="ECO:0000256" key="4">
    <source>
        <dbReference type="ARBA" id="ARBA00022989"/>
    </source>
</evidence>
<dbReference type="Proteomes" id="UP000319342">
    <property type="component" value="Chromosome"/>
</dbReference>
<dbReference type="EMBL" id="CP036290">
    <property type="protein sequence ID" value="QDU82934.1"/>
    <property type="molecule type" value="Genomic_DNA"/>
</dbReference>
<feature type="transmembrane region" description="Helical" evidence="6">
    <location>
        <begin position="282"/>
        <end position="303"/>
    </location>
</feature>
<dbReference type="SUPFAM" id="SSF103473">
    <property type="entry name" value="MFS general substrate transporter"/>
    <property type="match status" value="1"/>
</dbReference>
<protein>
    <submittedName>
        <fullName evidence="7">Dipeptide and tripeptide permease A</fullName>
    </submittedName>
</protein>
<gene>
    <name evidence="7" type="primary">dtpA</name>
    <name evidence="7" type="ORF">Pla163_00290</name>
</gene>
<dbReference type="Gene3D" id="1.20.1250.20">
    <property type="entry name" value="MFS general substrate transporter like domains"/>
    <property type="match status" value="2"/>
</dbReference>
<evidence type="ECO:0000256" key="5">
    <source>
        <dbReference type="ARBA" id="ARBA00023136"/>
    </source>
</evidence>
<dbReference type="PANTHER" id="PTHR11654">
    <property type="entry name" value="OLIGOPEPTIDE TRANSPORTER-RELATED"/>
    <property type="match status" value="1"/>
</dbReference>
<feature type="transmembrane region" description="Helical" evidence="6">
    <location>
        <begin position="120"/>
        <end position="140"/>
    </location>
</feature>
<dbReference type="RefSeq" id="WP_145181719.1">
    <property type="nucleotide sequence ID" value="NZ_CP036290.1"/>
</dbReference>
<evidence type="ECO:0000313" key="8">
    <source>
        <dbReference type="Proteomes" id="UP000319342"/>
    </source>
</evidence>
<keyword evidence="4 6" id="KW-1133">Transmembrane helix</keyword>
<accession>A0A518CUR5</accession>
<sequence>MAQHLTAPVPSTKLPKGIPYIIGNEAAERFSFYGMKAVLTVFMVSYLHLMGSQALEPMPEAQAEANFHYFTAAVYFTPFLGALLADILFGKYRTIITLSLVYCMGHGALALMGIAGPATYWMLGGLGLIALGSGGIKPCVSAHVGDQFGKSNAHLLTTVFFWFYFSINFGSFISTLLTPWLLEWYGPHWAFGVPGVLMALATLMFWMGRKVFVHIPADGAGFAKELFSPNGLKTVASLFVIYVFVAVFWALFDQTGSSWVLQARDLDRNFLGMELLPSQIQAANPILVLALIPVFSYLIYPAINRVFKMTPIRKIGGGLFVMVTAFALVAWVQGRVDAGESPSIGWQLLAYILLTGSEVMVSITALEFSYTQAPRKMKSVIMAFFLWSVSLGNIFTGQVNSYVQVPSGTAEISAVASQANEWLLDNLGTKRDAGTLAVPGSDELDVPDSLRFASLPIGFTVTAAGHDGTFDNADDISVTFVPNADGSAVKRDVVATAGLEQSRAAVERILEDWRAKGRLPLTTDGQVLIDGLLDPWGEQLTYTLQNRLQFRVLSTGPDRVRDTKFDLGHIVEIDEPSDATSEASTDEKLSWLDQRKLDLGLDDESTRAEGEDADVTAFVGGQTKLEGASYFWFFTWVMLGAALLFIPVGLVYRPKEYLQEEGPAGEA</sequence>
<evidence type="ECO:0000256" key="1">
    <source>
        <dbReference type="ARBA" id="ARBA00004141"/>
    </source>
</evidence>
<feature type="transmembrane region" description="Helical" evidence="6">
    <location>
        <begin position="69"/>
        <end position="88"/>
    </location>
</feature>
<dbReference type="GO" id="GO:0022857">
    <property type="term" value="F:transmembrane transporter activity"/>
    <property type="evidence" value="ECO:0007669"/>
    <property type="project" value="InterPro"/>
</dbReference>
<feature type="transmembrane region" description="Helical" evidence="6">
    <location>
        <begin position="234"/>
        <end position="252"/>
    </location>
</feature>
<dbReference type="InterPro" id="IPR018456">
    <property type="entry name" value="PTR2_symporter_CS"/>
</dbReference>
<dbReference type="InterPro" id="IPR036259">
    <property type="entry name" value="MFS_trans_sf"/>
</dbReference>
<reference evidence="7 8" key="1">
    <citation type="submission" date="2019-02" db="EMBL/GenBank/DDBJ databases">
        <title>Deep-cultivation of Planctomycetes and their phenomic and genomic characterization uncovers novel biology.</title>
        <authorList>
            <person name="Wiegand S."/>
            <person name="Jogler M."/>
            <person name="Boedeker C."/>
            <person name="Pinto D."/>
            <person name="Vollmers J."/>
            <person name="Rivas-Marin E."/>
            <person name="Kohn T."/>
            <person name="Peeters S.H."/>
            <person name="Heuer A."/>
            <person name="Rast P."/>
            <person name="Oberbeckmann S."/>
            <person name="Bunk B."/>
            <person name="Jeske O."/>
            <person name="Meyerdierks A."/>
            <person name="Storesund J.E."/>
            <person name="Kallscheuer N."/>
            <person name="Luecker S."/>
            <person name="Lage O.M."/>
            <person name="Pohl T."/>
            <person name="Merkel B.J."/>
            <person name="Hornburger P."/>
            <person name="Mueller R.-W."/>
            <person name="Bruemmer F."/>
            <person name="Labrenz M."/>
            <person name="Spormann A.M."/>
            <person name="Op den Camp H."/>
            <person name="Overmann J."/>
            <person name="Amann R."/>
            <person name="Jetten M.S.M."/>
            <person name="Mascher T."/>
            <person name="Medema M.H."/>
            <person name="Devos D.P."/>
            <person name="Kaster A.-K."/>
            <person name="Ovreas L."/>
            <person name="Rohde M."/>
            <person name="Galperin M.Y."/>
            <person name="Jogler C."/>
        </authorList>
    </citation>
    <scope>NUCLEOTIDE SEQUENCE [LARGE SCALE GENOMIC DNA]</scope>
    <source>
        <strain evidence="7 8">Pla163</strain>
    </source>
</reference>
<dbReference type="PROSITE" id="PS01022">
    <property type="entry name" value="PTR2_1"/>
    <property type="match status" value="1"/>
</dbReference>
<comment type="similarity">
    <text evidence="2">Belongs to the major facilitator superfamily. Proton-dependent oligopeptide transporter (POT/PTR) (TC 2.A.17) family.</text>
</comment>
<keyword evidence="5 6" id="KW-0472">Membrane</keyword>
<organism evidence="7 8">
    <name type="scientific">Rohdeia mirabilis</name>
    <dbReference type="NCBI Taxonomy" id="2528008"/>
    <lineage>
        <taxon>Bacteria</taxon>
        <taxon>Pseudomonadati</taxon>
        <taxon>Planctomycetota</taxon>
        <taxon>Planctomycetia</taxon>
        <taxon>Planctomycetia incertae sedis</taxon>
        <taxon>Rohdeia</taxon>
    </lineage>
</organism>
<keyword evidence="8" id="KW-1185">Reference proteome</keyword>
<keyword evidence="3 6" id="KW-0812">Transmembrane</keyword>
<feature type="transmembrane region" description="Helical" evidence="6">
    <location>
        <begin position="30"/>
        <end position="49"/>
    </location>
</feature>
<name>A0A518CUR5_9BACT</name>
<feature type="transmembrane region" description="Helical" evidence="6">
    <location>
        <begin position="315"/>
        <end position="332"/>
    </location>
</feature>
<evidence type="ECO:0000256" key="2">
    <source>
        <dbReference type="ARBA" id="ARBA00005982"/>
    </source>
</evidence>
<dbReference type="Pfam" id="PF00854">
    <property type="entry name" value="PTR2"/>
    <property type="match status" value="2"/>
</dbReference>
<feature type="transmembrane region" description="Helical" evidence="6">
    <location>
        <begin position="188"/>
        <end position="206"/>
    </location>
</feature>
<dbReference type="OrthoDB" id="9772725at2"/>
<dbReference type="CDD" id="cd17347">
    <property type="entry name" value="MFS_SLC15A1_2_like"/>
    <property type="match status" value="1"/>
</dbReference>
<dbReference type="GO" id="GO:0016020">
    <property type="term" value="C:membrane"/>
    <property type="evidence" value="ECO:0007669"/>
    <property type="project" value="UniProtKB-SubCell"/>
</dbReference>
<dbReference type="GO" id="GO:0006857">
    <property type="term" value="P:oligopeptide transport"/>
    <property type="evidence" value="ECO:0007669"/>
    <property type="project" value="InterPro"/>
</dbReference>
<proteinExistence type="inferred from homology"/>
<feature type="transmembrane region" description="Helical" evidence="6">
    <location>
        <begin position="161"/>
        <end position="182"/>
    </location>
</feature>
<dbReference type="AlphaFoldDB" id="A0A518CUR5"/>
<evidence type="ECO:0000256" key="6">
    <source>
        <dbReference type="SAM" id="Phobius"/>
    </source>
</evidence>
<feature type="transmembrane region" description="Helical" evidence="6">
    <location>
        <begin position="380"/>
        <end position="399"/>
    </location>
</feature>
<feature type="transmembrane region" description="Helical" evidence="6">
    <location>
        <begin position="344"/>
        <end position="368"/>
    </location>
</feature>
<feature type="transmembrane region" description="Helical" evidence="6">
    <location>
        <begin position="95"/>
        <end position="114"/>
    </location>
</feature>
<evidence type="ECO:0000313" key="7">
    <source>
        <dbReference type="EMBL" id="QDU82934.1"/>
    </source>
</evidence>